<dbReference type="eggNOG" id="KOG1258">
    <property type="taxonomic scope" value="Eukaryota"/>
</dbReference>
<feature type="compositionally biased region" description="Basic and acidic residues" evidence="1">
    <location>
        <begin position="1573"/>
        <end position="1584"/>
    </location>
</feature>
<feature type="region of interest" description="Disordered" evidence="1">
    <location>
        <begin position="1291"/>
        <end position="1313"/>
    </location>
</feature>
<evidence type="ECO:0000313" key="2">
    <source>
        <dbReference type="EMBL" id="CBZ55928.1"/>
    </source>
</evidence>
<evidence type="ECO:0000313" key="3">
    <source>
        <dbReference type="EMBL" id="CEL70671.1"/>
    </source>
</evidence>
<feature type="compositionally biased region" description="Basic and acidic residues" evidence="1">
    <location>
        <begin position="1292"/>
        <end position="1311"/>
    </location>
</feature>
<protein>
    <submittedName>
        <fullName evidence="2">Uncharacterized protein</fullName>
    </submittedName>
</protein>
<dbReference type="OMA" id="CIAIAYK"/>
<feature type="compositionally biased region" description="Basic and acidic residues" evidence="1">
    <location>
        <begin position="223"/>
        <end position="244"/>
    </location>
</feature>
<evidence type="ECO:0000313" key="4">
    <source>
        <dbReference type="Proteomes" id="UP000007494"/>
    </source>
</evidence>
<sequence>MLRFECRFKRKGRVERKRRKRLSHPVLVGEGGGIPSWFLHSSIYAVERWVYLDVSGVTQLCNAPHSPQNETLLLRHGSVLPPDACLFSLTCKTALTNAGQVPRSSSPPSSSRSSSSSTPSSASAPSSFPSSHSLAIPGPLGLSRSSLLCRCQDFAISSAAPLEDEAWVLFGTDFPPLGLDPGTLDFPSLEDCSASCVRQALSPAGLRRLTSEANRTPCLSAAPREKSAACRPPKDRVSHPHQEPEGSPSSPSGGSLPRQRAAPVELKSHSNHGETAPLGMSCEQNKEDQVMRAETRPAFHSESRNDRLGCFVSPTGDAEGSCLSENPSVDTEADAAFYSPSRWPSPPSSASSAQKFGEADDKEQSIPHRTNAQKGAETRHGNVCMHSSVLKSPRTHPTLCAATELENHQRAEAIENRGNERVGKEGKAESRGTQAGPRSPPVASHTKSDRQGPGSSGDECPKRLYSTSRTAKAEVGNAMGKRCANACGHEGADDGKAEKKETPGGDSVTVRDEADVAKQLNKGDRTDGVVSGEGHGTGVVQPSADCLADTKQRRGCAALQSCQCTTVPVSALFDIHVAEFCRGYRHAGAFGYHNFKKASEESFRFWEAFHGQKWLQRVSSDSEELANGYSASTRLPNPCEEPQSEHAEAKNHAFNECSASRIGSGTQRAIDHENRNHRMAKSGGVTQCARVGCRSPPGGLHPPSVSLRVSKCATALEGRSPGSDKCAKKGEKRWRDRCERIPGLQALGATFEEYAASRQWMFRFCSSLRLPEELVYISVQLMHFLLERWAAWQPPPRVILPRLLETGENAVRPPSVPSQNPRRQHPASQAASCSTAACACGPSDSRSPSSCSRVSPSASAGEEEREVLRILWGVSPAGGEDAGNGDSARFAANSQETHSGRRRTGNSLAGIQPGSGMDAGERMKTGQASFPYPLSPLTRLACVCIAIAYKQLEVVPHLDCAGVVVQAIVFTETEKIEAGKEQKPPARTPLDLPESSPKTHRRQEAGDLWRDPPRQRGNAEERKNRVREQGENHESWLTPHSRQPANEVSREHSDCCSFASSRHTRRTEPSAAVQRSILAHPGDPSAFCCACCQCPAGLSTSSEGDSSPSCSLCSASRAASSSPTLLSSPSSLSASRPFCRLNAHAVPDSERQPHGCVADNKIREDLGEAKSLPASEGKDLPETLHAGKASHGEKPATPAGASVAYRPWPPTGWLELYAWSCIEEDNLLTHANVFLFLQWLLGACKLYRRRYGAAWLAEESADERENDAQGAQGAQGAQCLETDEAAQGLDADAGREKAGTEVEAQRGVDRNGRRKIEKVAEETTRKAPSCTTSLGEDGVLSWAYESEAPSEGGFPERPGKRRYASKRPCATGATRNVEATTSVMFPQSASSEDYPQRYRLQAHSTDPAASHESLRWSAVSVRTPVSPRRPASFPLANSLAAGPPASPLLLPPCPPSASLPVYLLQLCLSSPDASFLSLSPVIQAACVVRFLLLAYRSARKHLQLLEAILGPRIAARVASATTVMKGVLLSAVYRHSLWRWRLPAMVVHALLRNTDDPTRCERCSAGTKRQRARQSEEERERDGKDEETDGTTSSSPCSAARRPRRVGQEEVEPEREKDEERASVPLRLSSSGASHGERKRPAAGEVFVRRDAVKEGTETRRELNPRQVKTRQEGSVNLKVGAAGRTAGRFGKPEEKELPPATCPTPVGQNNERNCGDVQPPADLSTSASLSTDPSVAKARDTTRGCFSHAHGKSSSLNFLPLSSASREGEGGGRKTDFSPERKACTFSPSFSSHSGEDEETETPPPRGERKSRRPFFSRPSGYWSDTADEDAAKANRFQGTKNLTISPHCRWSVAALLCPHGQSRWDLACPECNLSPSSSIHRHFAREKQESGGVENPETSEQKQETVTPLELPGEGSRSSAREEKRKETEDGERERTANSEKNTRYSEGVGGDEEPSATKAGMKAEEGHGGGKRSSECRSEESDMPLPTSTVCNGAKQGRGRGLLLKRQTKRYRRWDVTAAQLLQHARADNEKPRKV</sequence>
<feature type="compositionally biased region" description="Basic and acidic residues" evidence="1">
    <location>
        <begin position="1635"/>
        <end position="1664"/>
    </location>
</feature>
<feature type="compositionally biased region" description="Basic and acidic residues" evidence="1">
    <location>
        <begin position="357"/>
        <end position="366"/>
    </location>
</feature>
<feature type="compositionally biased region" description="Low complexity" evidence="1">
    <location>
        <begin position="245"/>
        <end position="255"/>
    </location>
</feature>
<dbReference type="GeneID" id="13445151"/>
<feature type="compositionally biased region" description="Basic and acidic residues" evidence="1">
    <location>
        <begin position="1921"/>
        <end position="1946"/>
    </location>
</feature>
<feature type="region of interest" description="Disordered" evidence="1">
    <location>
        <begin position="98"/>
        <end position="131"/>
    </location>
</feature>
<dbReference type="InParanoid" id="F0VQD1"/>
<feature type="region of interest" description="Disordered" evidence="1">
    <location>
        <begin position="489"/>
        <end position="509"/>
    </location>
</feature>
<feature type="region of interest" description="Disordered" evidence="1">
    <location>
        <begin position="1346"/>
        <end position="1368"/>
    </location>
</feature>
<organism evidence="2 4">
    <name type="scientific">Neospora caninum (strain Liverpool)</name>
    <dbReference type="NCBI Taxonomy" id="572307"/>
    <lineage>
        <taxon>Eukaryota</taxon>
        <taxon>Sar</taxon>
        <taxon>Alveolata</taxon>
        <taxon>Apicomplexa</taxon>
        <taxon>Conoidasida</taxon>
        <taxon>Coccidia</taxon>
        <taxon>Eucoccidiorida</taxon>
        <taxon>Eimeriorina</taxon>
        <taxon>Sarcocystidae</taxon>
        <taxon>Neospora</taxon>
    </lineage>
</organism>
<reference evidence="2" key="2">
    <citation type="submission" date="2011-03" db="EMBL/GenBank/DDBJ databases">
        <title>Comparative genomics and transcriptomics of Neospora caninum and Toxoplasma gondii.</title>
        <authorList>
            <person name="Reid A.J."/>
            <person name="Sohal A."/>
            <person name="Harris D."/>
            <person name="Quail M."/>
            <person name="Sanders M."/>
            <person name="Berriman M."/>
            <person name="Wastling J.M."/>
            <person name="Pain A."/>
        </authorList>
    </citation>
    <scope>NUCLEOTIDE SEQUENCE</scope>
    <source>
        <strain evidence="2">Liverpool</strain>
    </source>
</reference>
<feature type="compositionally biased region" description="Basic and acidic residues" evidence="1">
    <location>
        <begin position="1002"/>
        <end position="1034"/>
    </location>
</feature>
<accession>F0VQD1</accession>
<feature type="compositionally biased region" description="Basic and acidic residues" evidence="1">
    <location>
        <begin position="1964"/>
        <end position="1983"/>
    </location>
</feature>
<feature type="compositionally biased region" description="Basic and acidic residues" evidence="1">
    <location>
        <begin position="1767"/>
        <end position="1784"/>
    </location>
</feature>
<feature type="compositionally biased region" description="Basic and acidic residues" evidence="1">
    <location>
        <begin position="284"/>
        <end position="307"/>
    </location>
</feature>
<feature type="region of interest" description="Disordered" evidence="1">
    <location>
        <begin position="217"/>
        <end position="473"/>
    </location>
</feature>
<dbReference type="RefSeq" id="XP_003885954.1">
    <property type="nucleotide sequence ID" value="XM_003885905.1"/>
</dbReference>
<feature type="compositionally biased region" description="Basic and acidic residues" evidence="1">
    <location>
        <begin position="405"/>
        <end position="430"/>
    </location>
</feature>
<dbReference type="EMBL" id="FR823393">
    <property type="protein sequence ID" value="CBZ55928.1"/>
    <property type="molecule type" value="Genomic_DNA"/>
</dbReference>
<feature type="compositionally biased region" description="Low complexity" evidence="1">
    <location>
        <begin position="102"/>
        <end position="131"/>
    </location>
</feature>
<proteinExistence type="predicted"/>
<feature type="compositionally biased region" description="Polar residues" evidence="1">
    <location>
        <begin position="1724"/>
        <end position="1734"/>
    </location>
</feature>
<dbReference type="Proteomes" id="UP000007494">
    <property type="component" value="Chromosome XII"/>
</dbReference>
<evidence type="ECO:0000256" key="1">
    <source>
        <dbReference type="SAM" id="MobiDB-lite"/>
    </source>
</evidence>
<feature type="compositionally biased region" description="Basic and acidic residues" evidence="1">
    <location>
        <begin position="490"/>
        <end position="509"/>
    </location>
</feature>
<feature type="region of interest" description="Disordered" evidence="1">
    <location>
        <begin position="976"/>
        <end position="1050"/>
    </location>
</feature>
<name>F0VQD1_NEOCL</name>
<feature type="region of interest" description="Disordered" evidence="1">
    <location>
        <begin position="1885"/>
        <end position="2007"/>
    </location>
</feature>
<gene>
    <name evidence="3" type="ORF">BN1204_063540</name>
    <name evidence="2" type="ORF">NCLIV_063540</name>
</gene>
<feature type="region of interest" description="Disordered" evidence="1">
    <location>
        <begin position="878"/>
        <end position="924"/>
    </location>
</feature>
<dbReference type="EMBL" id="LN714487">
    <property type="protein sequence ID" value="CEL70671.1"/>
    <property type="molecule type" value="Genomic_DNA"/>
</dbReference>
<feature type="region of interest" description="Disordered" evidence="1">
    <location>
        <begin position="1168"/>
        <end position="1201"/>
    </location>
</feature>
<reference evidence="4" key="3">
    <citation type="journal article" date="2012" name="PLoS Pathog.">
        <title>Comparative genomics of the apicomplexan parasites Toxoplasma gondii and Neospora caninum: Coccidia differing in host range and transmission strategy.</title>
        <authorList>
            <person name="Reid A.J."/>
            <person name="Vermont S.J."/>
            <person name="Cotton J.A."/>
            <person name="Harris D."/>
            <person name="Hill-Cawthorne G.A."/>
            <person name="Konen-Waisman S."/>
            <person name="Latham S.M."/>
            <person name="Mourier T."/>
            <person name="Norton R."/>
            <person name="Quail M.A."/>
            <person name="Sanders M."/>
            <person name="Shanmugam D."/>
            <person name="Sohal A."/>
            <person name="Wasmuth J.D."/>
            <person name="Brunk B."/>
            <person name="Grigg M.E."/>
            <person name="Howard J.C."/>
            <person name="Parkinson J."/>
            <person name="Roos D.S."/>
            <person name="Trees A.J."/>
            <person name="Berriman M."/>
            <person name="Pain A."/>
            <person name="Wastling J.M."/>
        </authorList>
    </citation>
    <scope>NUCLEOTIDE SEQUENCE [LARGE SCALE GENOMIC DNA]</scope>
    <source>
        <strain evidence="4">Liverpool</strain>
    </source>
</reference>
<feature type="compositionally biased region" description="Polar residues" evidence="1">
    <location>
        <begin position="1753"/>
        <end position="1766"/>
    </location>
</feature>
<keyword evidence="4" id="KW-1185">Reference proteome</keyword>
<feature type="region of interest" description="Disordered" evidence="1">
    <location>
        <begin position="1558"/>
        <end position="1827"/>
    </location>
</feature>
<reference evidence="2" key="1">
    <citation type="submission" date="2011-02" db="EMBL/GenBank/DDBJ databases">
        <authorList>
            <person name="Aslett M."/>
        </authorList>
    </citation>
    <scope>NUCLEOTIDE SEQUENCE</scope>
    <source>
        <strain evidence="2">Liverpool</strain>
    </source>
</reference>
<reference evidence="3" key="4">
    <citation type="journal article" date="2015" name="PLoS ONE">
        <title>Comprehensive Evaluation of Toxoplasma gondii VEG and Neospora caninum LIV Genomes with Tachyzoite Stage Transcriptome and Proteome Defines Novel Transcript Features.</title>
        <authorList>
            <person name="Ramaprasad A."/>
            <person name="Mourier T."/>
            <person name="Naeem R."/>
            <person name="Malas T.B."/>
            <person name="Moussa E."/>
            <person name="Panigrahi A."/>
            <person name="Vermont S.J."/>
            <person name="Otto T.D."/>
            <person name="Wastling J."/>
            <person name="Pain A."/>
        </authorList>
    </citation>
    <scope>NUCLEOTIDE SEQUENCE</scope>
    <source>
        <strain evidence="3">Liverpool</strain>
    </source>
</reference>
<dbReference type="VEuPathDB" id="ToxoDB:NCLIV_063540"/>
<feature type="compositionally biased region" description="Low complexity" evidence="1">
    <location>
        <begin position="1590"/>
        <end position="1600"/>
    </location>
</feature>